<dbReference type="Proteomes" id="UP000295063">
    <property type="component" value="Unassembled WGS sequence"/>
</dbReference>
<dbReference type="Pfam" id="PF05762">
    <property type="entry name" value="VWA_CoxE"/>
    <property type="match status" value="1"/>
</dbReference>
<evidence type="ECO:0000256" key="1">
    <source>
        <dbReference type="SAM" id="MobiDB-lite"/>
    </source>
</evidence>
<comment type="caution">
    <text evidence="2">The sequence shown here is derived from an EMBL/GenBank/DDBJ whole genome shotgun (WGS) entry which is preliminary data.</text>
</comment>
<dbReference type="AlphaFoldDB" id="A0A4R1Q668"/>
<name>A0A4R1Q668_9FIRM</name>
<dbReference type="SUPFAM" id="SSF53300">
    <property type="entry name" value="vWA-like"/>
    <property type="match status" value="1"/>
</dbReference>
<feature type="region of interest" description="Disordered" evidence="1">
    <location>
        <begin position="75"/>
        <end position="94"/>
    </location>
</feature>
<organism evidence="2 3">
    <name type="scientific">Anaerospora hongkongensis</name>
    <dbReference type="NCBI Taxonomy" id="244830"/>
    <lineage>
        <taxon>Bacteria</taxon>
        <taxon>Bacillati</taxon>
        <taxon>Bacillota</taxon>
        <taxon>Negativicutes</taxon>
        <taxon>Selenomonadales</taxon>
        <taxon>Sporomusaceae</taxon>
        <taxon>Anaerospora</taxon>
    </lineage>
</organism>
<reference evidence="2 3" key="1">
    <citation type="submission" date="2019-03" db="EMBL/GenBank/DDBJ databases">
        <title>Genomic Encyclopedia of Type Strains, Phase IV (KMG-IV): sequencing the most valuable type-strain genomes for metagenomic binning, comparative biology and taxonomic classification.</title>
        <authorList>
            <person name="Goeker M."/>
        </authorList>
    </citation>
    <scope>NUCLEOTIDE SEQUENCE [LARGE SCALE GENOMIC DNA]</scope>
    <source>
        <strain evidence="2 3">DSM 15969</strain>
    </source>
</reference>
<dbReference type="InterPro" id="IPR008912">
    <property type="entry name" value="Uncharacterised_CoxE"/>
</dbReference>
<gene>
    <name evidence="2" type="ORF">EV210_106183</name>
</gene>
<keyword evidence="3" id="KW-1185">Reference proteome</keyword>
<protein>
    <recommendedName>
        <fullName evidence="4">VWA domain containing CoxE-like protein</fullName>
    </recommendedName>
</protein>
<dbReference type="EMBL" id="SLUI01000006">
    <property type="protein sequence ID" value="TCL37314.1"/>
    <property type="molecule type" value="Genomic_DNA"/>
</dbReference>
<dbReference type="PANTHER" id="PTHR39338:SF5">
    <property type="entry name" value="BLR6139 PROTEIN"/>
    <property type="match status" value="1"/>
</dbReference>
<dbReference type="RefSeq" id="WP_132079708.1">
    <property type="nucleotide sequence ID" value="NZ_SLUI01000006.1"/>
</dbReference>
<evidence type="ECO:0000313" key="2">
    <source>
        <dbReference type="EMBL" id="TCL37314.1"/>
    </source>
</evidence>
<proteinExistence type="predicted"/>
<evidence type="ECO:0000313" key="3">
    <source>
        <dbReference type="Proteomes" id="UP000295063"/>
    </source>
</evidence>
<dbReference type="InterPro" id="IPR036465">
    <property type="entry name" value="vWFA_dom_sf"/>
</dbReference>
<dbReference type="OrthoDB" id="9790469at2"/>
<evidence type="ECO:0008006" key="4">
    <source>
        <dbReference type="Google" id="ProtNLM"/>
    </source>
</evidence>
<accession>A0A4R1Q668</accession>
<dbReference type="PANTHER" id="PTHR39338">
    <property type="entry name" value="BLL5662 PROTEIN-RELATED"/>
    <property type="match status" value="1"/>
</dbReference>
<sequence length="444" mass="50659">MNAAKRLVEFCHVLRGLGVRVSTSEMLDAAEALLQEDWADPQHIRAALQATLIKRHEDIPVFRQAFVAFFLESKQQPPPAGEQTSGQPVQRRGKADELTFQGHELNISGELRQVYQQMAPQDRQRLCSFLEKTSGGNNIELNFKHVVEKVVVGSLEYWRRQLAAEEEAAFPVRLCGEPIIDQTVEKAARCLEAEMQTLLHKDMRRIGEQDLPLVRRLIKQLAKELSSQLSRRYHKTHFAERIDLRRTIRDNTRYGGTMLQLKYKAAKRTKPNILLLCDVSGSMAQYAVFVLQFIYGLSSLVDQIESFIFAEDLERMTVKFQKKQPFAELMSEMMAQSGQWGKGTDLSKSLSTLCKDHRKVLRPSMVVIIVSDAKTMKSEAAISELAVLNKKVRNIIWLNTLPSSEWSRHKTIGFFQKYSHMVACSTLGDLANIIRSQIFHLKSL</sequence>